<gene>
    <name evidence="3" type="ORF">GCM10010339_71100</name>
</gene>
<feature type="domain" description="GIY-YIG" evidence="2">
    <location>
        <begin position="51"/>
        <end position="126"/>
    </location>
</feature>
<dbReference type="Pfam" id="PF01541">
    <property type="entry name" value="GIY-YIG"/>
    <property type="match status" value="1"/>
</dbReference>
<dbReference type="EMBL" id="BMVG01000028">
    <property type="protein sequence ID" value="GHE11399.1"/>
    <property type="molecule type" value="Genomic_DNA"/>
</dbReference>
<dbReference type="InterPro" id="IPR035901">
    <property type="entry name" value="GIY-YIG_endonuc_sf"/>
</dbReference>
<dbReference type="CDD" id="cd00719">
    <property type="entry name" value="GIY-YIG_SF"/>
    <property type="match status" value="1"/>
</dbReference>
<feature type="region of interest" description="Disordered" evidence="1">
    <location>
        <begin position="259"/>
        <end position="280"/>
    </location>
</feature>
<sequence>MTPAVESDGGAKYHRDFTLSITKALGDQLADALEGLDRAPLAEDSIDDLKEKPGVYQLYLNGEFVYVGKADKSIPVRLRQHLRKIGGRRGISLRDVEFSCLYVAEDFSALAPEQLLITHHKEAGQIPWNNNGFGNKDPGRNRDSTVLKANHFDMLFPIDLERTVDGLTPGVVTLQKLLDDVKTGLPYNFRYQKSPLFKQRLVTTPEANMTADSVFRLIAKEIPDSWQIVALMGYVIMYDDSPREYPSAWHYYRGAESFETAPEAEPPGPIDEAEESDEDA</sequence>
<dbReference type="PROSITE" id="PS50164">
    <property type="entry name" value="GIY_YIG"/>
    <property type="match status" value="1"/>
</dbReference>
<keyword evidence="4" id="KW-1185">Reference proteome</keyword>
<feature type="compositionally biased region" description="Acidic residues" evidence="1">
    <location>
        <begin position="271"/>
        <end position="280"/>
    </location>
</feature>
<dbReference type="RefSeq" id="WP_189957738.1">
    <property type="nucleotide sequence ID" value="NZ_BMVG01000028.1"/>
</dbReference>
<protein>
    <recommendedName>
        <fullName evidence="2">GIY-YIG domain-containing protein</fullName>
    </recommendedName>
</protein>
<dbReference type="InterPro" id="IPR000305">
    <property type="entry name" value="GIY-YIG_endonuc"/>
</dbReference>
<name>A0A919D6R7_9ACTN</name>
<proteinExistence type="predicted"/>
<dbReference type="Proteomes" id="UP000655443">
    <property type="component" value="Unassembled WGS sequence"/>
</dbReference>
<evidence type="ECO:0000256" key="1">
    <source>
        <dbReference type="SAM" id="MobiDB-lite"/>
    </source>
</evidence>
<dbReference type="Gene3D" id="3.40.1440.10">
    <property type="entry name" value="GIY-YIG endonuclease"/>
    <property type="match status" value="1"/>
</dbReference>
<evidence type="ECO:0000313" key="4">
    <source>
        <dbReference type="Proteomes" id="UP000655443"/>
    </source>
</evidence>
<evidence type="ECO:0000259" key="2">
    <source>
        <dbReference type="PROSITE" id="PS50164"/>
    </source>
</evidence>
<dbReference type="AlphaFoldDB" id="A0A919D6R7"/>
<accession>A0A919D6R7</accession>
<evidence type="ECO:0000313" key="3">
    <source>
        <dbReference type="EMBL" id="GHE11399.1"/>
    </source>
</evidence>
<reference evidence="3" key="2">
    <citation type="submission" date="2020-09" db="EMBL/GenBank/DDBJ databases">
        <authorList>
            <person name="Sun Q."/>
            <person name="Ohkuma M."/>
        </authorList>
    </citation>
    <scope>NUCLEOTIDE SEQUENCE</scope>
    <source>
        <strain evidence="3">JCM 4714</strain>
    </source>
</reference>
<reference evidence="3" key="1">
    <citation type="journal article" date="2014" name="Int. J. Syst. Evol. Microbiol.">
        <title>Complete genome sequence of Corynebacterium casei LMG S-19264T (=DSM 44701T), isolated from a smear-ripened cheese.</title>
        <authorList>
            <consortium name="US DOE Joint Genome Institute (JGI-PGF)"/>
            <person name="Walter F."/>
            <person name="Albersmeier A."/>
            <person name="Kalinowski J."/>
            <person name="Ruckert C."/>
        </authorList>
    </citation>
    <scope>NUCLEOTIDE SEQUENCE</scope>
    <source>
        <strain evidence="3">JCM 4714</strain>
    </source>
</reference>
<organism evidence="3 4">
    <name type="scientific">Streptomyces alanosinicus</name>
    <dbReference type="NCBI Taxonomy" id="68171"/>
    <lineage>
        <taxon>Bacteria</taxon>
        <taxon>Bacillati</taxon>
        <taxon>Actinomycetota</taxon>
        <taxon>Actinomycetes</taxon>
        <taxon>Kitasatosporales</taxon>
        <taxon>Streptomycetaceae</taxon>
        <taxon>Streptomyces</taxon>
    </lineage>
</organism>
<comment type="caution">
    <text evidence="3">The sequence shown here is derived from an EMBL/GenBank/DDBJ whole genome shotgun (WGS) entry which is preliminary data.</text>
</comment>